<dbReference type="OrthoDB" id="9788394at2"/>
<dbReference type="RefSeq" id="WP_107974906.1">
    <property type="nucleotide sequence ID" value="NZ_BMEZ01000004.1"/>
</dbReference>
<comment type="domain">
    <text evidence="8">The N-terminal domain determines nucleotide recognition and specific binding, while the C-terminal domain determines the specific binding to the target protein.</text>
</comment>
<keyword evidence="11" id="KW-1185">Reference proteome</keyword>
<dbReference type="PANTHER" id="PTHR19136">
    <property type="entry name" value="MOLYBDENUM COFACTOR GUANYLYLTRANSFERASE"/>
    <property type="match status" value="1"/>
</dbReference>
<reference evidence="10 11" key="1">
    <citation type="submission" date="2018-04" db="EMBL/GenBank/DDBJ databases">
        <title>Genomic Encyclopedia of Archaeal and Bacterial Type Strains, Phase II (KMG-II): from individual species to whole genera.</title>
        <authorList>
            <person name="Goeker M."/>
        </authorList>
    </citation>
    <scope>NUCLEOTIDE SEQUENCE [LARGE SCALE GENOMIC DNA]</scope>
    <source>
        <strain evidence="10 11">DSM 29329</strain>
    </source>
</reference>
<dbReference type="PANTHER" id="PTHR19136:SF81">
    <property type="entry name" value="MOLYBDENUM COFACTOR GUANYLYLTRANSFERASE"/>
    <property type="match status" value="1"/>
</dbReference>
<comment type="cofactor">
    <cofactor evidence="8">
        <name>Mg(2+)</name>
        <dbReference type="ChEBI" id="CHEBI:18420"/>
    </cofactor>
</comment>
<organism evidence="10 11">
    <name type="scientific">Allosediminivita pacifica</name>
    <dbReference type="NCBI Taxonomy" id="1267769"/>
    <lineage>
        <taxon>Bacteria</taxon>
        <taxon>Pseudomonadati</taxon>
        <taxon>Pseudomonadota</taxon>
        <taxon>Alphaproteobacteria</taxon>
        <taxon>Rhodobacterales</taxon>
        <taxon>Paracoccaceae</taxon>
        <taxon>Allosediminivita</taxon>
    </lineage>
</organism>
<feature type="binding site" evidence="8">
    <location>
        <position position="23"/>
    </location>
    <ligand>
        <name>GTP</name>
        <dbReference type="ChEBI" id="CHEBI:37565"/>
    </ligand>
</feature>
<feature type="domain" description="MobA-like NTP transferase" evidence="9">
    <location>
        <begin position="7"/>
        <end position="160"/>
    </location>
</feature>
<comment type="subcellular location">
    <subcellularLocation>
        <location evidence="8">Cytoplasm</location>
    </subcellularLocation>
</comment>
<comment type="function">
    <text evidence="8">Transfers a GMP moiety from GTP to Mo-molybdopterin (Mo-MPT) cofactor (Moco or molybdenum cofactor) to form Mo-molybdopterin guanine dinucleotide (Mo-MGD) cofactor.</text>
</comment>
<dbReference type="GO" id="GO:1902758">
    <property type="term" value="P:bis(molybdopterin guanine dinucleotide)molybdenum biosynthetic process"/>
    <property type="evidence" value="ECO:0007669"/>
    <property type="project" value="TreeGrafter"/>
</dbReference>
<keyword evidence="10" id="KW-0548">Nucleotidyltransferase</keyword>
<dbReference type="AlphaFoldDB" id="A0A2T6B3N6"/>
<evidence type="ECO:0000256" key="8">
    <source>
        <dbReference type="HAMAP-Rule" id="MF_00316"/>
    </source>
</evidence>
<sequence>MRAAPLGVILAGGQGRRMGDADKALLRLGGRTLLDRAEERLGPQVADMALSASGDAARFGTALPVLSDPVGGFAGPLAGVLAALDWAAGQGADHVVSVAVDTPFFPEDLVPRLLLASEGRDPRLALAETTRLHPAFGLWPVSLRGALRQALDRGEHKVGRWAEDHGAARARFPVGAFDPFLNINTPEDLAQAEEILA</sequence>
<dbReference type="InterPro" id="IPR029044">
    <property type="entry name" value="Nucleotide-diphossugar_trans"/>
</dbReference>
<dbReference type="InterPro" id="IPR025877">
    <property type="entry name" value="MobA-like_NTP_Trfase"/>
</dbReference>
<feature type="binding site" evidence="8">
    <location>
        <position position="101"/>
    </location>
    <ligand>
        <name>GTP</name>
        <dbReference type="ChEBI" id="CHEBI:37565"/>
    </ligand>
</feature>
<dbReference type="EC" id="2.7.7.77" evidence="8"/>
<dbReference type="Pfam" id="PF12804">
    <property type="entry name" value="NTP_transf_3"/>
    <property type="match status" value="1"/>
</dbReference>
<keyword evidence="3 8" id="KW-0479">Metal-binding</keyword>
<evidence type="ECO:0000256" key="3">
    <source>
        <dbReference type="ARBA" id="ARBA00022723"/>
    </source>
</evidence>
<dbReference type="SUPFAM" id="SSF53448">
    <property type="entry name" value="Nucleotide-diphospho-sugar transferases"/>
    <property type="match status" value="1"/>
</dbReference>
<keyword evidence="5 8" id="KW-0460">Magnesium</keyword>
<comment type="caution">
    <text evidence="8">Lacks conserved residue(s) required for the propagation of feature annotation.</text>
</comment>
<comment type="subunit">
    <text evidence="8">Monomer.</text>
</comment>
<comment type="catalytic activity">
    <reaction evidence="8">
        <text>Mo-molybdopterin + GTP + H(+) = Mo-molybdopterin guanine dinucleotide + diphosphate</text>
        <dbReference type="Rhea" id="RHEA:34243"/>
        <dbReference type="ChEBI" id="CHEBI:15378"/>
        <dbReference type="ChEBI" id="CHEBI:33019"/>
        <dbReference type="ChEBI" id="CHEBI:37565"/>
        <dbReference type="ChEBI" id="CHEBI:71302"/>
        <dbReference type="ChEBI" id="CHEBI:71310"/>
        <dbReference type="EC" id="2.7.7.77"/>
    </reaction>
</comment>
<keyword evidence="2 8" id="KW-0808">Transferase</keyword>
<evidence type="ECO:0000259" key="9">
    <source>
        <dbReference type="Pfam" id="PF12804"/>
    </source>
</evidence>
<dbReference type="HAMAP" id="MF_00316">
    <property type="entry name" value="MobA"/>
    <property type="match status" value="1"/>
</dbReference>
<dbReference type="GO" id="GO:0061603">
    <property type="term" value="F:molybdenum cofactor guanylyltransferase activity"/>
    <property type="evidence" value="ECO:0007669"/>
    <property type="project" value="UniProtKB-EC"/>
</dbReference>
<keyword evidence="7 8" id="KW-0501">Molybdenum cofactor biosynthesis</keyword>
<dbReference type="NCBIfam" id="TIGR02665">
    <property type="entry name" value="molyb_mobA"/>
    <property type="match status" value="1"/>
</dbReference>
<feature type="binding site" evidence="8">
    <location>
        <position position="101"/>
    </location>
    <ligand>
        <name>Mg(2+)</name>
        <dbReference type="ChEBI" id="CHEBI:18420"/>
    </ligand>
</feature>
<evidence type="ECO:0000256" key="2">
    <source>
        <dbReference type="ARBA" id="ARBA00022679"/>
    </source>
</evidence>
<dbReference type="CDD" id="cd02503">
    <property type="entry name" value="MobA"/>
    <property type="match status" value="1"/>
</dbReference>
<evidence type="ECO:0000256" key="5">
    <source>
        <dbReference type="ARBA" id="ARBA00022842"/>
    </source>
</evidence>
<dbReference type="GO" id="GO:0046872">
    <property type="term" value="F:metal ion binding"/>
    <property type="evidence" value="ECO:0007669"/>
    <property type="project" value="UniProtKB-KW"/>
</dbReference>
<accession>A0A2T6B3N6</accession>
<dbReference type="InterPro" id="IPR013482">
    <property type="entry name" value="Molybde_CF_guanTrfase"/>
</dbReference>
<evidence type="ECO:0000256" key="1">
    <source>
        <dbReference type="ARBA" id="ARBA00022490"/>
    </source>
</evidence>
<comment type="caution">
    <text evidence="10">The sequence shown here is derived from an EMBL/GenBank/DDBJ whole genome shotgun (WGS) entry which is preliminary data.</text>
</comment>
<evidence type="ECO:0000313" key="11">
    <source>
        <dbReference type="Proteomes" id="UP000244069"/>
    </source>
</evidence>
<keyword evidence="1 8" id="KW-0963">Cytoplasm</keyword>
<name>A0A2T6B3N6_9RHOB</name>
<protein>
    <recommendedName>
        <fullName evidence="8">Molybdenum cofactor guanylyltransferase</fullName>
        <shortName evidence="8">MoCo guanylyltransferase</shortName>
        <ecNumber evidence="8">2.7.7.77</ecNumber>
    </recommendedName>
    <alternativeName>
        <fullName evidence="8">GTP:molybdopterin guanylyltransferase</fullName>
    </alternativeName>
    <alternativeName>
        <fullName evidence="8">Mo-MPT guanylyltransferase</fullName>
    </alternativeName>
    <alternativeName>
        <fullName evidence="8">Molybdopterin guanylyltransferase</fullName>
    </alternativeName>
    <alternativeName>
        <fullName evidence="8">Molybdopterin-guanine dinucleotide synthase</fullName>
        <shortName evidence="8">MGD synthase</shortName>
    </alternativeName>
</protein>
<keyword evidence="4 8" id="KW-0547">Nucleotide-binding</keyword>
<evidence type="ECO:0000256" key="7">
    <source>
        <dbReference type="ARBA" id="ARBA00023150"/>
    </source>
</evidence>
<feature type="binding site" evidence="8">
    <location>
        <begin position="10"/>
        <end position="12"/>
    </location>
    <ligand>
        <name>GTP</name>
        <dbReference type="ChEBI" id="CHEBI:37565"/>
    </ligand>
</feature>
<gene>
    <name evidence="8" type="primary">mobA</name>
    <name evidence="10" type="ORF">C8N44_10444</name>
</gene>
<evidence type="ECO:0000313" key="10">
    <source>
        <dbReference type="EMBL" id="PTX50689.1"/>
    </source>
</evidence>
<proteinExistence type="inferred from homology"/>
<comment type="similarity">
    <text evidence="8">Belongs to the MobA family.</text>
</comment>
<dbReference type="Proteomes" id="UP000244069">
    <property type="component" value="Unassembled WGS sequence"/>
</dbReference>
<keyword evidence="6 8" id="KW-0342">GTP-binding</keyword>
<dbReference type="EMBL" id="QBKN01000004">
    <property type="protein sequence ID" value="PTX50689.1"/>
    <property type="molecule type" value="Genomic_DNA"/>
</dbReference>
<evidence type="ECO:0000256" key="4">
    <source>
        <dbReference type="ARBA" id="ARBA00022741"/>
    </source>
</evidence>
<dbReference type="GO" id="GO:0005525">
    <property type="term" value="F:GTP binding"/>
    <property type="evidence" value="ECO:0007669"/>
    <property type="project" value="UniProtKB-UniRule"/>
</dbReference>
<dbReference type="GO" id="GO:0005737">
    <property type="term" value="C:cytoplasm"/>
    <property type="evidence" value="ECO:0007669"/>
    <property type="project" value="UniProtKB-SubCell"/>
</dbReference>
<dbReference type="Gene3D" id="3.90.550.10">
    <property type="entry name" value="Spore Coat Polysaccharide Biosynthesis Protein SpsA, Chain A"/>
    <property type="match status" value="1"/>
</dbReference>
<evidence type="ECO:0000256" key="6">
    <source>
        <dbReference type="ARBA" id="ARBA00023134"/>
    </source>
</evidence>
<feature type="binding site" evidence="8">
    <location>
        <position position="68"/>
    </location>
    <ligand>
        <name>GTP</name>
        <dbReference type="ChEBI" id="CHEBI:37565"/>
    </ligand>
</feature>